<evidence type="ECO:0000313" key="3">
    <source>
        <dbReference type="WBParaSite" id="PgR020_g040_t01"/>
    </source>
</evidence>
<feature type="compositionally biased region" description="Basic and acidic residues" evidence="1">
    <location>
        <begin position="130"/>
        <end position="144"/>
    </location>
</feature>
<protein>
    <submittedName>
        <fullName evidence="3">Uncharacterized protein</fullName>
    </submittedName>
</protein>
<feature type="compositionally biased region" description="Low complexity" evidence="1">
    <location>
        <begin position="178"/>
        <end position="194"/>
    </location>
</feature>
<dbReference type="WBParaSite" id="PgR020_g040_t01">
    <property type="protein sequence ID" value="PgR020_g040_t01"/>
    <property type="gene ID" value="PgR020_g040"/>
</dbReference>
<dbReference type="AlphaFoldDB" id="A0A915AYM3"/>
<evidence type="ECO:0000256" key="1">
    <source>
        <dbReference type="SAM" id="MobiDB-lite"/>
    </source>
</evidence>
<evidence type="ECO:0000313" key="2">
    <source>
        <dbReference type="Proteomes" id="UP000887569"/>
    </source>
</evidence>
<feature type="compositionally biased region" description="Acidic residues" evidence="1">
    <location>
        <begin position="206"/>
        <end position="216"/>
    </location>
</feature>
<organism evidence="2 3">
    <name type="scientific">Parascaris univalens</name>
    <name type="common">Nematode worm</name>
    <dbReference type="NCBI Taxonomy" id="6257"/>
    <lineage>
        <taxon>Eukaryota</taxon>
        <taxon>Metazoa</taxon>
        <taxon>Ecdysozoa</taxon>
        <taxon>Nematoda</taxon>
        <taxon>Chromadorea</taxon>
        <taxon>Rhabditida</taxon>
        <taxon>Spirurina</taxon>
        <taxon>Ascaridomorpha</taxon>
        <taxon>Ascaridoidea</taxon>
        <taxon>Ascarididae</taxon>
        <taxon>Parascaris</taxon>
    </lineage>
</organism>
<feature type="compositionally biased region" description="Basic and acidic residues" evidence="1">
    <location>
        <begin position="52"/>
        <end position="70"/>
    </location>
</feature>
<name>A0A915AYM3_PARUN</name>
<feature type="compositionally biased region" description="Basic residues" evidence="1">
    <location>
        <begin position="153"/>
        <end position="163"/>
    </location>
</feature>
<reference evidence="3" key="1">
    <citation type="submission" date="2022-11" db="UniProtKB">
        <authorList>
            <consortium name="WormBaseParasite"/>
        </authorList>
    </citation>
    <scope>IDENTIFICATION</scope>
</reference>
<sequence length="233" mass="26671">MSFFSRLFDGIFRIRRQQQNRQQQTKDCNNNDKNAVCFEPTETMTQETPTEETYRAEKSVPTLKRNDVVENKFPNEQAKLQSNDTPRKEKPTTSRAPSKKLPQKPLAENEQTEFEKVNAKMRPAISRKSSRSEDRNRAKKDIERLMTGPQWRNQKKKRKKKTCVKKDAVSEEDDVTKTATTATTTTTTETTTTEGNDAIRGKEGGVADEDSTENDDYGTKTACNVPFANMQFQ</sequence>
<feature type="region of interest" description="Disordered" evidence="1">
    <location>
        <begin position="40"/>
        <end position="219"/>
    </location>
</feature>
<accession>A0A915AYM3</accession>
<proteinExistence type="predicted"/>
<keyword evidence="2" id="KW-1185">Reference proteome</keyword>
<dbReference type="Proteomes" id="UP000887569">
    <property type="component" value="Unplaced"/>
</dbReference>